<dbReference type="GO" id="GO:0016020">
    <property type="term" value="C:membrane"/>
    <property type="evidence" value="ECO:0007669"/>
    <property type="project" value="UniProtKB-SubCell"/>
</dbReference>
<reference evidence="13 14" key="1">
    <citation type="submission" date="2018-02" db="EMBL/GenBank/DDBJ databases">
        <authorList>
            <person name="Cohen D.B."/>
            <person name="Kent A.D."/>
        </authorList>
    </citation>
    <scope>NUCLEOTIDE SEQUENCE [LARGE SCALE GENOMIC DNA]</scope>
    <source>
        <strain evidence="13 14">CECT 9216</strain>
    </source>
</reference>
<proteinExistence type="inferred from homology"/>
<dbReference type="InterPro" id="IPR058795">
    <property type="entry name" value="LcnD_C"/>
</dbReference>
<dbReference type="NCBIfam" id="TIGR01000">
    <property type="entry name" value="bacteriocin_acc"/>
    <property type="match status" value="1"/>
</dbReference>
<comment type="similarity">
    <text evidence="2">Belongs to the membrane fusion protein (MFP) (TC 8.A.1) family.</text>
</comment>
<dbReference type="RefSeq" id="WP_072612876.1">
    <property type="nucleotide sequence ID" value="NZ_AP017935.1"/>
</dbReference>
<comment type="subcellular location">
    <subcellularLocation>
        <location evidence="1">Membrane</location>
        <topology evidence="1">Single-pass membrane protein</topology>
    </subcellularLocation>
</comment>
<feature type="domain" description="LcnD-like C-terminal" evidence="11">
    <location>
        <begin position="350"/>
        <end position="435"/>
    </location>
</feature>
<evidence type="ECO:0000259" key="11">
    <source>
        <dbReference type="Pfam" id="PF25940"/>
    </source>
</evidence>
<dbReference type="Proteomes" id="UP000237923">
    <property type="component" value="Unassembled WGS sequence"/>
</dbReference>
<name>A0A2N9KG31_9LACO</name>
<gene>
    <name evidence="13" type="primary">lcnD</name>
    <name evidence="12" type="ORF">LES8486_01973</name>
    <name evidence="13" type="ORF">LES9216_01973</name>
</gene>
<evidence type="ECO:0000256" key="8">
    <source>
        <dbReference type="SAM" id="Phobius"/>
    </source>
</evidence>
<evidence type="ECO:0000313" key="13">
    <source>
        <dbReference type="EMBL" id="SPE09778.1"/>
    </source>
</evidence>
<dbReference type="Proteomes" id="UP000239237">
    <property type="component" value="Unassembled WGS sequence"/>
</dbReference>
<dbReference type="PANTHER" id="PTHR30386:SF26">
    <property type="entry name" value="TRANSPORT PROTEIN COMB"/>
    <property type="match status" value="1"/>
</dbReference>
<evidence type="ECO:0000313" key="14">
    <source>
        <dbReference type="Proteomes" id="UP000237923"/>
    </source>
</evidence>
<dbReference type="Pfam" id="PF25887">
    <property type="entry name" value="HB_LcnD"/>
    <property type="match status" value="1"/>
</dbReference>
<dbReference type="InterPro" id="IPR058794">
    <property type="entry name" value="HB_LcnD"/>
</dbReference>
<feature type="coiled-coil region" evidence="7">
    <location>
        <begin position="273"/>
        <end position="307"/>
    </location>
</feature>
<dbReference type="GeneID" id="99673224"/>
<reference evidence="12 15" key="2">
    <citation type="submission" date="2018-02" db="EMBL/GenBank/DDBJ databases">
        <authorList>
            <person name="Rodrigo-Torres L."/>
            <person name="Arahal R. D."/>
            <person name="Lucena T."/>
        </authorList>
    </citation>
    <scope>NUCLEOTIDE SEQUENCE [LARGE SCALE GENOMIC DNA]</scope>
    <source>
        <strain evidence="12 15">CECT 8486</strain>
    </source>
</reference>
<dbReference type="PANTHER" id="PTHR30386">
    <property type="entry name" value="MEMBRANE FUSION SUBUNIT OF EMRAB-TOLC MULTIDRUG EFFLUX PUMP"/>
    <property type="match status" value="1"/>
</dbReference>
<keyword evidence="4 8" id="KW-0812">Transmembrane</keyword>
<keyword evidence="15" id="KW-1185">Reference proteome</keyword>
<dbReference type="AlphaFoldDB" id="A0A2N9KG31"/>
<evidence type="ECO:0000256" key="2">
    <source>
        <dbReference type="ARBA" id="ARBA00009477"/>
    </source>
</evidence>
<evidence type="ECO:0000259" key="9">
    <source>
        <dbReference type="Pfam" id="PF25887"/>
    </source>
</evidence>
<keyword evidence="5 8" id="KW-1133">Transmembrane helix</keyword>
<evidence type="ECO:0000256" key="5">
    <source>
        <dbReference type="ARBA" id="ARBA00022989"/>
    </source>
</evidence>
<feature type="domain" description="LcnD-like barrel-sandwich hybrid" evidence="10">
    <location>
        <begin position="59"/>
        <end position="343"/>
    </location>
</feature>
<dbReference type="EMBL" id="OKQU01000005">
    <property type="protein sequence ID" value="SPE09778.1"/>
    <property type="molecule type" value="Genomic_DNA"/>
</dbReference>
<keyword evidence="3" id="KW-0813">Transport</keyword>
<dbReference type="KEGG" id="lsu:A6B45_00400"/>
<evidence type="ECO:0000313" key="12">
    <source>
        <dbReference type="EMBL" id="SPD94915.1"/>
    </source>
</evidence>
<dbReference type="InterPro" id="IPR005696">
    <property type="entry name" value="MesE/LcnD"/>
</dbReference>
<evidence type="ECO:0000259" key="10">
    <source>
        <dbReference type="Pfam" id="PF25935"/>
    </source>
</evidence>
<evidence type="ECO:0000256" key="3">
    <source>
        <dbReference type="ARBA" id="ARBA00022448"/>
    </source>
</evidence>
<dbReference type="InterPro" id="IPR050739">
    <property type="entry name" value="MFP"/>
</dbReference>
<dbReference type="Pfam" id="PF25940">
    <property type="entry name" value="LcnD_C"/>
    <property type="match status" value="1"/>
</dbReference>
<dbReference type="InterPro" id="IPR058786">
    <property type="entry name" value="BSH_LcnD"/>
</dbReference>
<keyword evidence="6 8" id="KW-0472">Membrane</keyword>
<dbReference type="Pfam" id="PF25935">
    <property type="entry name" value="BSH_LcnD"/>
    <property type="match status" value="1"/>
</dbReference>
<evidence type="ECO:0000256" key="6">
    <source>
        <dbReference type="ARBA" id="ARBA00023136"/>
    </source>
</evidence>
<dbReference type="EMBL" id="OKQR01000006">
    <property type="protein sequence ID" value="SPD94915.1"/>
    <property type="molecule type" value="Genomic_DNA"/>
</dbReference>
<feature type="domain" description="LcnD-like long helical bundle" evidence="9">
    <location>
        <begin position="100"/>
        <end position="304"/>
    </location>
</feature>
<sequence length="449" mass="51043">MFNERLLESSEFYTKRYQNFTTLIIFPTLVLLVLLILLACLTHKETVIKSTGEIAPIKILRTIQSTSNNPIIKNELLTKKEVTTGDILIQYQNTESDTNLQLQKSSLKNLQEHVQALTVYKDSIKQNQNLFTDDDNYGCSTSYQSYLFQQRSLTTDHQQQINDQDHVKQQQTIIAEAINKKNSELNQYQDLINAIIKNTSLSPKNAYYNTFLDYQHQSQELPTSQVDKLKKETVTNIQQQIDSINDALTSYKTQYAGFSSTNLAEDVLTNKLSELKSQQLASITKELKKLNQEIEQTKIQHAATETSGKNTIIATESGTVNLLVNKTKLTNIPQGTNVAQIYPNLKKIPDLKVSFYISANEISQIVENQPIRYHLTEKNSKHMVIPGNITNIPANPITTKDGNFYQVSAILNLRPKDYQNIHYGQTGTVSIITGKSTWMSYIKNTLIHQ</sequence>
<evidence type="ECO:0000256" key="1">
    <source>
        <dbReference type="ARBA" id="ARBA00004167"/>
    </source>
</evidence>
<evidence type="ECO:0000256" key="7">
    <source>
        <dbReference type="SAM" id="Coils"/>
    </source>
</evidence>
<accession>A0A2N9KG31</accession>
<evidence type="ECO:0000313" key="15">
    <source>
        <dbReference type="Proteomes" id="UP000239237"/>
    </source>
</evidence>
<evidence type="ECO:0000256" key="4">
    <source>
        <dbReference type="ARBA" id="ARBA00022692"/>
    </source>
</evidence>
<feature type="transmembrane region" description="Helical" evidence="8">
    <location>
        <begin position="20"/>
        <end position="41"/>
    </location>
</feature>
<keyword evidence="7" id="KW-0175">Coiled coil</keyword>
<protein>
    <submittedName>
        <fullName evidence="13">Lactococcin A secretion protein LcnD</fullName>
    </submittedName>
</protein>
<organism evidence="13 14">
    <name type="scientific">Leuconostoc suionicum</name>
    <dbReference type="NCBI Taxonomy" id="1511761"/>
    <lineage>
        <taxon>Bacteria</taxon>
        <taxon>Bacillati</taxon>
        <taxon>Bacillota</taxon>
        <taxon>Bacilli</taxon>
        <taxon>Lactobacillales</taxon>
        <taxon>Lactobacillaceae</taxon>
        <taxon>Leuconostoc</taxon>
    </lineage>
</organism>